<accession>A0A3D9CSK5</accession>
<sequence length="74" mass="8216">MSINIQSKLGDYLYLAMGDCNGHKVVMAVGYTYDYADKKAKQFEKASLGTVKYIDISVVKSGDKEKCKTLEKLA</sequence>
<evidence type="ECO:0000313" key="1">
    <source>
        <dbReference type="EMBL" id="REC68689.1"/>
    </source>
</evidence>
<dbReference type="Proteomes" id="UP000256326">
    <property type="component" value="Unassembled WGS sequence"/>
</dbReference>
<evidence type="ECO:0000313" key="2">
    <source>
        <dbReference type="Proteomes" id="UP000256326"/>
    </source>
</evidence>
<comment type="caution">
    <text evidence="1">The sequence shown here is derived from an EMBL/GenBank/DDBJ whole genome shotgun (WGS) entry which is preliminary data.</text>
</comment>
<protein>
    <submittedName>
        <fullName evidence="1">Uncharacterized protein</fullName>
    </submittedName>
</protein>
<organism evidence="1 2">
    <name type="scientific">Epilithonimonas hispanica</name>
    <dbReference type="NCBI Taxonomy" id="358687"/>
    <lineage>
        <taxon>Bacteria</taxon>
        <taxon>Pseudomonadati</taxon>
        <taxon>Bacteroidota</taxon>
        <taxon>Flavobacteriia</taxon>
        <taxon>Flavobacteriales</taxon>
        <taxon>Weeksellaceae</taxon>
        <taxon>Chryseobacterium group</taxon>
        <taxon>Epilithonimonas</taxon>
    </lineage>
</organism>
<reference evidence="1 2" key="1">
    <citation type="journal article" date="2006" name="Int. J. Syst. Evol. Microbiol.">
        <title>Chryseobacterium hispanicum sp. nov., isolated from the drinking water distribution system of Sevilla, Spain.</title>
        <authorList>
            <person name="Gallego V."/>
            <person name="Garcia M.T."/>
            <person name="Ventosa A."/>
        </authorList>
    </citation>
    <scope>NUCLEOTIDE SEQUENCE [LARGE SCALE GENOMIC DNA]</scope>
    <source>
        <strain evidence="1 2">KCTC 22104</strain>
    </source>
</reference>
<gene>
    <name evidence="1" type="ORF">DRF58_13390</name>
</gene>
<dbReference type="OrthoDB" id="7067748at2"/>
<dbReference type="RefSeq" id="WP_034981154.1">
    <property type="nucleotide sequence ID" value="NZ_JBHLVV010000009.1"/>
</dbReference>
<dbReference type="EMBL" id="QNUG01000031">
    <property type="protein sequence ID" value="REC68689.1"/>
    <property type="molecule type" value="Genomic_DNA"/>
</dbReference>
<dbReference type="AlphaFoldDB" id="A0A3D9CSK5"/>
<keyword evidence="2" id="KW-1185">Reference proteome</keyword>
<name>A0A3D9CSK5_9FLAO</name>
<proteinExistence type="predicted"/>